<feature type="compositionally biased region" description="Polar residues" evidence="1">
    <location>
        <begin position="65"/>
        <end position="81"/>
    </location>
</feature>
<reference evidence="2 3" key="1">
    <citation type="submission" date="2015-01" db="EMBL/GenBank/DDBJ databases">
        <title>The Genome Sequence of Exophiala mesophila CBS40295.</title>
        <authorList>
            <consortium name="The Broad Institute Genomics Platform"/>
            <person name="Cuomo C."/>
            <person name="de Hoog S."/>
            <person name="Gorbushina A."/>
            <person name="Stielow B."/>
            <person name="Teixiera M."/>
            <person name="Abouelleil A."/>
            <person name="Chapman S.B."/>
            <person name="Priest M."/>
            <person name="Young S.K."/>
            <person name="Wortman J."/>
            <person name="Nusbaum C."/>
            <person name="Birren B."/>
        </authorList>
    </citation>
    <scope>NUCLEOTIDE SEQUENCE [LARGE SCALE GENOMIC DNA]</scope>
    <source>
        <strain evidence="2 3">CBS 40295</strain>
    </source>
</reference>
<name>A0A0D1ZP51_EXOME</name>
<dbReference type="Proteomes" id="UP000054302">
    <property type="component" value="Unassembled WGS sequence"/>
</dbReference>
<feature type="compositionally biased region" description="Low complexity" evidence="1">
    <location>
        <begin position="82"/>
        <end position="95"/>
    </location>
</feature>
<dbReference type="RefSeq" id="XP_016220082.1">
    <property type="nucleotide sequence ID" value="XM_016373171.1"/>
</dbReference>
<evidence type="ECO:0000256" key="1">
    <source>
        <dbReference type="SAM" id="MobiDB-lite"/>
    </source>
</evidence>
<accession>A0A0D1ZP51</accession>
<evidence type="ECO:0000313" key="3">
    <source>
        <dbReference type="Proteomes" id="UP000054302"/>
    </source>
</evidence>
<sequence length="334" mass="37403">MSLLERLFPLQELEALGNKYHDPSNKKRKLEGEASQSKPRKQNKQDSHDHRRHTMSDVSKLSRPITMSTSLSRSTEPSIKRSNSSSQSTSLTTASRSCLPNFIEPSLLKNYLQHLHPKDRHRYSMTNTPEPEVSRASSQRGRTPIENEENTHSPASMVTDTSSPSSSEGCATPSAAMFEQFRSGPFGHLFNGMRLTEHERDFMEDLLGPTDLATEEAKPAQAPIKALVASQTLVHESKVGSREIGVTRENSKPVVPVKLEDKQEEEEEEVVTYRGFSIGRHYDDDDDDEDDVHSSGMSPINDTEMEPLQLPQGHNSKSLISVQDFFDLEEASVL</sequence>
<gene>
    <name evidence="2" type="ORF">PV10_08189</name>
</gene>
<protein>
    <submittedName>
        <fullName evidence="2">Uncharacterized protein</fullName>
    </submittedName>
</protein>
<dbReference type="GeneID" id="27326034"/>
<feature type="region of interest" description="Disordered" evidence="1">
    <location>
        <begin position="120"/>
        <end position="171"/>
    </location>
</feature>
<organism evidence="2 3">
    <name type="scientific">Exophiala mesophila</name>
    <name type="common">Black yeast-like fungus</name>
    <dbReference type="NCBI Taxonomy" id="212818"/>
    <lineage>
        <taxon>Eukaryota</taxon>
        <taxon>Fungi</taxon>
        <taxon>Dikarya</taxon>
        <taxon>Ascomycota</taxon>
        <taxon>Pezizomycotina</taxon>
        <taxon>Eurotiomycetes</taxon>
        <taxon>Chaetothyriomycetidae</taxon>
        <taxon>Chaetothyriales</taxon>
        <taxon>Herpotrichiellaceae</taxon>
        <taxon>Exophiala</taxon>
    </lineage>
</organism>
<dbReference type="AlphaFoldDB" id="A0A0D1ZP51"/>
<keyword evidence="3" id="KW-1185">Reference proteome</keyword>
<dbReference type="EMBL" id="KN847525">
    <property type="protein sequence ID" value="KIV88508.1"/>
    <property type="molecule type" value="Genomic_DNA"/>
</dbReference>
<feature type="compositionally biased region" description="Polar residues" evidence="1">
    <location>
        <begin position="152"/>
        <end position="161"/>
    </location>
</feature>
<dbReference type="VEuPathDB" id="FungiDB:PV10_08189"/>
<feature type="compositionally biased region" description="Polar residues" evidence="1">
    <location>
        <begin position="124"/>
        <end position="141"/>
    </location>
</feature>
<feature type="region of interest" description="Disordered" evidence="1">
    <location>
        <begin position="260"/>
        <end position="316"/>
    </location>
</feature>
<dbReference type="HOGENOM" id="CLU_043829_0_0_1"/>
<evidence type="ECO:0000313" key="2">
    <source>
        <dbReference type="EMBL" id="KIV88508.1"/>
    </source>
</evidence>
<proteinExistence type="predicted"/>
<feature type="region of interest" description="Disordered" evidence="1">
    <location>
        <begin position="14"/>
        <end position="95"/>
    </location>
</feature>
<dbReference type="OrthoDB" id="4160813at2759"/>